<organism evidence="3 4">
    <name type="scientific">Nesterenkonia xinjiangensis</name>
    <dbReference type="NCBI Taxonomy" id="225327"/>
    <lineage>
        <taxon>Bacteria</taxon>
        <taxon>Bacillati</taxon>
        <taxon>Actinomycetota</taxon>
        <taxon>Actinomycetes</taxon>
        <taxon>Micrococcales</taxon>
        <taxon>Micrococcaceae</taxon>
        <taxon>Nesterenkonia</taxon>
    </lineage>
</organism>
<evidence type="ECO:0000313" key="3">
    <source>
        <dbReference type="EMBL" id="NYJ77031.1"/>
    </source>
</evidence>
<dbReference type="Pfam" id="PF03780">
    <property type="entry name" value="Asp23"/>
    <property type="match status" value="1"/>
</dbReference>
<protein>
    <submittedName>
        <fullName evidence="3">Putative alkaline shock family protein YloU</fullName>
    </submittedName>
</protein>
<dbReference type="PANTHER" id="PTHR34297">
    <property type="entry name" value="HYPOTHETICAL CYTOSOLIC PROTEIN-RELATED"/>
    <property type="match status" value="1"/>
</dbReference>
<dbReference type="RefSeq" id="WP_179540569.1">
    <property type="nucleotide sequence ID" value="NZ_BAAALL010000004.1"/>
</dbReference>
<sequence length="167" mass="17410">MAENRQTATPSAVAQSSAGTSTGKAVQAPNDGRPADSPLVTAYGTTTVEETVVQKLAGIAAREIPGVYAMGNVARRTFDAISERIPGSKTQVSGGVSVEKGEKETAVDLTVIVEYGAAVVEVAENIRRNVIRSVEHGTGLKVVEVNITVADVHLPEDDDEGDDHDLA</sequence>
<gene>
    <name evidence="3" type="ORF">HNR09_000442</name>
</gene>
<dbReference type="InterPro" id="IPR005531">
    <property type="entry name" value="Asp23"/>
</dbReference>
<accession>A0A7Z0K7W4</accession>
<dbReference type="Proteomes" id="UP000535437">
    <property type="component" value="Unassembled WGS sequence"/>
</dbReference>
<comment type="caution">
    <text evidence="3">The sequence shown here is derived from an EMBL/GenBank/DDBJ whole genome shotgun (WGS) entry which is preliminary data.</text>
</comment>
<feature type="compositionally biased region" description="Polar residues" evidence="2">
    <location>
        <begin position="1"/>
        <end position="24"/>
    </location>
</feature>
<name>A0A7Z0K7W4_9MICC</name>
<reference evidence="3 4" key="1">
    <citation type="submission" date="2020-07" db="EMBL/GenBank/DDBJ databases">
        <title>Sequencing the genomes of 1000 actinobacteria strains.</title>
        <authorList>
            <person name="Klenk H.-P."/>
        </authorList>
    </citation>
    <scope>NUCLEOTIDE SEQUENCE [LARGE SCALE GENOMIC DNA]</scope>
    <source>
        <strain evidence="3 4">DSM 15475</strain>
    </source>
</reference>
<feature type="region of interest" description="Disordered" evidence="2">
    <location>
        <begin position="1"/>
        <end position="39"/>
    </location>
</feature>
<dbReference type="AlphaFoldDB" id="A0A7Z0K7W4"/>
<evidence type="ECO:0000313" key="4">
    <source>
        <dbReference type="Proteomes" id="UP000535437"/>
    </source>
</evidence>
<keyword evidence="4" id="KW-1185">Reference proteome</keyword>
<comment type="similarity">
    <text evidence="1">Belongs to the asp23 family.</text>
</comment>
<evidence type="ECO:0000256" key="1">
    <source>
        <dbReference type="ARBA" id="ARBA00005721"/>
    </source>
</evidence>
<proteinExistence type="inferred from homology"/>
<evidence type="ECO:0000256" key="2">
    <source>
        <dbReference type="SAM" id="MobiDB-lite"/>
    </source>
</evidence>
<dbReference type="EMBL" id="JACCFY010000001">
    <property type="protein sequence ID" value="NYJ77031.1"/>
    <property type="molecule type" value="Genomic_DNA"/>
</dbReference>
<dbReference type="PANTHER" id="PTHR34297:SF3">
    <property type="entry name" value="ALKALINE SHOCK PROTEIN 23"/>
    <property type="match status" value="1"/>
</dbReference>